<evidence type="ECO:0000313" key="4">
    <source>
        <dbReference type="Proteomes" id="UP000500826"/>
    </source>
</evidence>
<dbReference type="InterPro" id="IPR005064">
    <property type="entry name" value="BUG"/>
</dbReference>
<evidence type="ECO:0008006" key="5">
    <source>
        <dbReference type="Google" id="ProtNLM"/>
    </source>
</evidence>
<feature type="signal peptide" evidence="2">
    <location>
        <begin position="1"/>
        <end position="24"/>
    </location>
</feature>
<reference evidence="3 4" key="2">
    <citation type="submission" date="2020-05" db="EMBL/GenBank/DDBJ databases">
        <authorList>
            <person name="Khan S.A."/>
            <person name="Jeon C.O."/>
            <person name="Chun B.H."/>
        </authorList>
    </citation>
    <scope>NUCLEOTIDE SEQUENCE [LARGE SCALE GENOMIC DNA]</scope>
    <source>
        <strain evidence="3 4">H242</strain>
    </source>
</reference>
<dbReference type="EMBL" id="CP053418">
    <property type="protein sequence ID" value="QJW83837.1"/>
    <property type="molecule type" value="Genomic_DNA"/>
</dbReference>
<keyword evidence="4" id="KW-1185">Reference proteome</keyword>
<proteinExistence type="inferred from homology"/>
<evidence type="ECO:0000256" key="1">
    <source>
        <dbReference type="ARBA" id="ARBA00006987"/>
    </source>
</evidence>
<dbReference type="Pfam" id="PF03401">
    <property type="entry name" value="TctC"/>
    <property type="match status" value="1"/>
</dbReference>
<dbReference type="Gene3D" id="3.40.190.150">
    <property type="entry name" value="Bordetella uptake gene, domain 1"/>
    <property type="match status" value="1"/>
</dbReference>
<keyword evidence="2" id="KW-0732">Signal</keyword>
<name>A0ABX6P2L2_9BURK</name>
<dbReference type="InterPro" id="IPR042100">
    <property type="entry name" value="Bug_dom1"/>
</dbReference>
<protein>
    <recommendedName>
        <fullName evidence="5">Tripartite tricarboxylate transporter substrate binding protein</fullName>
    </recommendedName>
</protein>
<dbReference type="PANTHER" id="PTHR42928:SF5">
    <property type="entry name" value="BLR1237 PROTEIN"/>
    <property type="match status" value="1"/>
</dbReference>
<dbReference type="Proteomes" id="UP000500826">
    <property type="component" value="Chromosome"/>
</dbReference>
<sequence>MHRRSATAALLAPGLAPLAARAQAWPTRTIKIINPFPPGSPVDVVSRSVAQALEGGLKQSVIVDYKAGAGGTIGAAEVARATPDGYTLLVTSSSTHVIAPALRRQLPYDATRDFAPIGMIGYGPTVIVVHPSVPANTLAEFVQYVKANPGKVSYASSGPGTILHLSGELFSHKTGTQLLHVPYKGAVPASTDLLGGQCR</sequence>
<comment type="similarity">
    <text evidence="1">Belongs to the UPF0065 (bug) family.</text>
</comment>
<reference evidence="3 4" key="1">
    <citation type="submission" date="2020-05" db="EMBL/GenBank/DDBJ databases">
        <title>Ramlibacter rhizophilus sp. nov., isolated from rhizosphere soil of national flower Mugunghwa from South Korea.</title>
        <authorList>
            <person name="Zheng-Fei Y."/>
            <person name="Huan T."/>
        </authorList>
    </citation>
    <scope>NUCLEOTIDE SEQUENCE [LARGE SCALE GENOMIC DNA]</scope>
    <source>
        <strain evidence="3 4">H242</strain>
    </source>
</reference>
<organism evidence="3 4">
    <name type="scientific">Ramlibacter terrae</name>
    <dbReference type="NCBI Taxonomy" id="2732511"/>
    <lineage>
        <taxon>Bacteria</taxon>
        <taxon>Pseudomonadati</taxon>
        <taxon>Pseudomonadota</taxon>
        <taxon>Betaproteobacteria</taxon>
        <taxon>Burkholderiales</taxon>
        <taxon>Comamonadaceae</taxon>
        <taxon>Ramlibacter</taxon>
    </lineage>
</organism>
<evidence type="ECO:0000256" key="2">
    <source>
        <dbReference type="SAM" id="SignalP"/>
    </source>
</evidence>
<accession>A0ABX6P2L2</accession>
<evidence type="ECO:0000313" key="3">
    <source>
        <dbReference type="EMBL" id="QJW83837.1"/>
    </source>
</evidence>
<feature type="chain" id="PRO_5047270169" description="Tripartite tricarboxylate transporter substrate binding protein" evidence="2">
    <location>
        <begin position="25"/>
        <end position="199"/>
    </location>
</feature>
<gene>
    <name evidence="3" type="ORF">HK414_06940</name>
</gene>
<dbReference type="PANTHER" id="PTHR42928">
    <property type="entry name" value="TRICARBOXYLATE-BINDING PROTEIN"/>
    <property type="match status" value="1"/>
</dbReference>
<dbReference type="Gene3D" id="3.40.190.10">
    <property type="entry name" value="Periplasmic binding protein-like II"/>
    <property type="match status" value="1"/>
</dbReference>